<accession>A0A9Q4C463</accession>
<evidence type="ECO:0000313" key="3">
    <source>
        <dbReference type="Proteomes" id="UP001149411"/>
    </source>
</evidence>
<feature type="compositionally biased region" description="Basic and acidic residues" evidence="1">
    <location>
        <begin position="1"/>
        <end position="11"/>
    </location>
</feature>
<name>A0A9Q4C463_9EURY</name>
<sequence length="97" mass="11285">MSGQEEKRIVPGDDSEIHDEPHIAGTRVTVRNIHERVEEGGLRPETVADRLGLSRAQVYNALAYYHENPEEMREVEERREKRIEESREDSMTPEDVK</sequence>
<dbReference type="Gene3D" id="1.10.10.10">
    <property type="entry name" value="Winged helix-like DNA-binding domain superfamily/Winged helix DNA-binding domain"/>
    <property type="match status" value="1"/>
</dbReference>
<dbReference type="Proteomes" id="UP001149411">
    <property type="component" value="Unassembled WGS sequence"/>
</dbReference>
<evidence type="ECO:0000313" key="2">
    <source>
        <dbReference type="EMBL" id="MCX2818938.1"/>
    </source>
</evidence>
<dbReference type="SUPFAM" id="SSF46689">
    <property type="entry name" value="Homeodomain-like"/>
    <property type="match status" value="1"/>
</dbReference>
<comment type="caution">
    <text evidence="2">The sequence shown here is derived from an EMBL/GenBank/DDBJ whole genome shotgun (WGS) entry which is preliminary data.</text>
</comment>
<feature type="region of interest" description="Disordered" evidence="1">
    <location>
        <begin position="69"/>
        <end position="97"/>
    </location>
</feature>
<keyword evidence="3" id="KW-1185">Reference proteome</keyword>
<proteinExistence type="predicted"/>
<evidence type="ECO:0000256" key="1">
    <source>
        <dbReference type="SAM" id="MobiDB-lite"/>
    </source>
</evidence>
<dbReference type="RefSeq" id="WP_266086778.1">
    <property type="nucleotide sequence ID" value="NZ_RKLV01000005.1"/>
</dbReference>
<feature type="region of interest" description="Disordered" evidence="1">
    <location>
        <begin position="1"/>
        <end position="22"/>
    </location>
</feature>
<dbReference type="InterPro" id="IPR007367">
    <property type="entry name" value="DUF433"/>
</dbReference>
<dbReference type="EMBL" id="RKLV01000005">
    <property type="protein sequence ID" value="MCX2818938.1"/>
    <property type="molecule type" value="Genomic_DNA"/>
</dbReference>
<organism evidence="2 3">
    <name type="scientific">Halorutilus salinus</name>
    <dbReference type="NCBI Taxonomy" id="2487751"/>
    <lineage>
        <taxon>Archaea</taxon>
        <taxon>Methanobacteriati</taxon>
        <taxon>Methanobacteriota</taxon>
        <taxon>Stenosarchaea group</taxon>
        <taxon>Halobacteria</taxon>
        <taxon>Halorutilales</taxon>
        <taxon>Halorutilaceae</taxon>
        <taxon>Halorutilus</taxon>
    </lineage>
</organism>
<protein>
    <submittedName>
        <fullName evidence="2">DUF433 domain-containing protein</fullName>
    </submittedName>
</protein>
<dbReference type="InterPro" id="IPR009057">
    <property type="entry name" value="Homeodomain-like_sf"/>
</dbReference>
<gene>
    <name evidence="2" type="ORF">EGH25_06190</name>
</gene>
<dbReference type="AlphaFoldDB" id="A0A9Q4C463"/>
<reference evidence="2" key="1">
    <citation type="submission" date="2022-09" db="EMBL/GenBank/DDBJ databases">
        <title>Haloadaptaus new haloarchaeum isolated from saline soil.</title>
        <authorList>
            <person name="Duran-Viseras A."/>
            <person name="Sanchez-Porro C."/>
            <person name="Ventosa A."/>
        </authorList>
    </citation>
    <scope>NUCLEOTIDE SEQUENCE</scope>
    <source>
        <strain evidence="2">F3-133</strain>
    </source>
</reference>
<dbReference type="InterPro" id="IPR036388">
    <property type="entry name" value="WH-like_DNA-bd_sf"/>
</dbReference>
<dbReference type="Pfam" id="PF04255">
    <property type="entry name" value="DUF433"/>
    <property type="match status" value="1"/>
</dbReference>